<sequence>MVAQRLTQITPPAATPDQLWKRVEAAWSAVPQEHIQSLFESMPRHVTADEQQFENALTVRIACSERKDDAVFAKESSLNETVQVPFERYEMAEFRLLTEPDCLCAHLYRFNLTESPFCGRFSSLRLRVWEEILESSLPNDLRVNDQTFDK</sequence>
<accession>A0A8X6VCE2</accession>
<comment type="caution">
    <text evidence="1">The sequence shown here is derived from an EMBL/GenBank/DDBJ whole genome shotgun (WGS) entry which is preliminary data.</text>
</comment>
<dbReference type="InterPro" id="IPR036397">
    <property type="entry name" value="RNaseH_sf"/>
</dbReference>
<proteinExistence type="predicted"/>
<dbReference type="GO" id="GO:0003676">
    <property type="term" value="F:nucleic acid binding"/>
    <property type="evidence" value="ECO:0007669"/>
    <property type="project" value="InterPro"/>
</dbReference>
<evidence type="ECO:0000313" key="1">
    <source>
        <dbReference type="EMBL" id="GFY07444.1"/>
    </source>
</evidence>
<reference evidence="1" key="1">
    <citation type="submission" date="2020-08" db="EMBL/GenBank/DDBJ databases">
        <title>Multicomponent nature underlies the extraordinary mechanical properties of spider dragline silk.</title>
        <authorList>
            <person name="Kono N."/>
            <person name="Nakamura H."/>
            <person name="Mori M."/>
            <person name="Yoshida Y."/>
            <person name="Ohtoshi R."/>
            <person name="Malay A.D."/>
            <person name="Moran D.A.P."/>
            <person name="Tomita M."/>
            <person name="Numata K."/>
            <person name="Arakawa K."/>
        </authorList>
    </citation>
    <scope>NUCLEOTIDE SEQUENCE</scope>
</reference>
<organism evidence="1 2">
    <name type="scientific">Trichonephila clavipes</name>
    <name type="common">Golden silk orbweaver</name>
    <name type="synonym">Nephila clavipes</name>
    <dbReference type="NCBI Taxonomy" id="2585209"/>
    <lineage>
        <taxon>Eukaryota</taxon>
        <taxon>Metazoa</taxon>
        <taxon>Ecdysozoa</taxon>
        <taxon>Arthropoda</taxon>
        <taxon>Chelicerata</taxon>
        <taxon>Arachnida</taxon>
        <taxon>Araneae</taxon>
        <taxon>Araneomorphae</taxon>
        <taxon>Entelegynae</taxon>
        <taxon>Araneoidea</taxon>
        <taxon>Nephilidae</taxon>
        <taxon>Trichonephila</taxon>
    </lineage>
</organism>
<keyword evidence="2" id="KW-1185">Reference proteome</keyword>
<name>A0A8X6VCE2_TRICX</name>
<dbReference type="Proteomes" id="UP000887159">
    <property type="component" value="Unassembled WGS sequence"/>
</dbReference>
<protein>
    <submittedName>
        <fullName evidence="1">Uncharacterized protein</fullName>
    </submittedName>
</protein>
<dbReference type="AlphaFoldDB" id="A0A8X6VCE2"/>
<evidence type="ECO:0000313" key="2">
    <source>
        <dbReference type="Proteomes" id="UP000887159"/>
    </source>
</evidence>
<gene>
    <name evidence="1" type="ORF">TNCV_5086291</name>
</gene>
<dbReference type="EMBL" id="BMAU01021272">
    <property type="protein sequence ID" value="GFY07444.1"/>
    <property type="molecule type" value="Genomic_DNA"/>
</dbReference>
<dbReference type="Gene3D" id="3.30.420.10">
    <property type="entry name" value="Ribonuclease H-like superfamily/Ribonuclease H"/>
    <property type="match status" value="1"/>
</dbReference>